<dbReference type="GO" id="GO:0034472">
    <property type="term" value="P:snRNA 3'-end processing"/>
    <property type="evidence" value="ECO:0007669"/>
    <property type="project" value="TreeGrafter"/>
</dbReference>
<evidence type="ECO:0000313" key="3">
    <source>
        <dbReference type="EMBL" id="KAG7353600.1"/>
    </source>
</evidence>
<feature type="region of interest" description="Disordered" evidence="1">
    <location>
        <begin position="37"/>
        <end position="86"/>
    </location>
</feature>
<evidence type="ECO:0000313" key="4">
    <source>
        <dbReference type="Proteomes" id="UP000693970"/>
    </source>
</evidence>
<name>A0A9K3L0Z4_9STRA</name>
<reference evidence="3" key="2">
    <citation type="submission" date="2021-04" db="EMBL/GenBank/DDBJ databases">
        <authorList>
            <person name="Podell S."/>
        </authorList>
    </citation>
    <scope>NUCLEOTIDE SEQUENCE</scope>
    <source>
        <strain evidence="3">Hildebrandi</strain>
    </source>
</reference>
<dbReference type="OrthoDB" id="46296at2759"/>
<keyword evidence="4" id="KW-1185">Reference proteome</keyword>
<dbReference type="EMBL" id="JAGRRH010000016">
    <property type="protein sequence ID" value="KAG7353600.1"/>
    <property type="molecule type" value="Genomic_DNA"/>
</dbReference>
<dbReference type="PANTHER" id="PTHR13322:SF2">
    <property type="entry name" value="INTEGRATOR COMPLEX SUBUNIT 7"/>
    <property type="match status" value="1"/>
</dbReference>
<dbReference type="InterPro" id="IPR056517">
    <property type="entry name" value="INTS7_HB"/>
</dbReference>
<comment type="caution">
    <text evidence="3">The sequence shown here is derived from an EMBL/GenBank/DDBJ whole genome shotgun (WGS) entry which is preliminary data.</text>
</comment>
<dbReference type="InterPro" id="IPR033060">
    <property type="entry name" value="INTS7"/>
</dbReference>
<feature type="region of interest" description="Disordered" evidence="1">
    <location>
        <begin position="906"/>
        <end position="927"/>
    </location>
</feature>
<dbReference type="AlphaFoldDB" id="A0A9K3L0Z4"/>
<feature type="domain" description="Integrator complex subunit 7 helical bundle" evidence="2">
    <location>
        <begin position="733"/>
        <end position="834"/>
    </location>
</feature>
<evidence type="ECO:0000256" key="1">
    <source>
        <dbReference type="SAM" id="MobiDB-lite"/>
    </source>
</evidence>
<feature type="compositionally biased region" description="Basic and acidic residues" evidence="1">
    <location>
        <begin position="75"/>
        <end position="86"/>
    </location>
</feature>
<dbReference type="GO" id="GO:0032039">
    <property type="term" value="C:integrator complex"/>
    <property type="evidence" value="ECO:0007669"/>
    <property type="project" value="InterPro"/>
</dbReference>
<accession>A0A9K3L0Z4</accession>
<gene>
    <name evidence="3" type="ORF">IV203_002955</name>
</gene>
<feature type="compositionally biased region" description="Basic and acidic residues" evidence="1">
    <location>
        <begin position="906"/>
        <end position="916"/>
    </location>
</feature>
<sequence length="1130" mass="126440">MKGEVTALIQEMELACRRPLFKGIQCAAAMIGGEEGKSHLSGGGCPSTPSESASFSYPESDTGSNLSMPKTASTSKRDFPGSDQERSWQEILSDAAPLLRFMTDDEHGQVSRLAGLLLLGFLVPQSTGCEFFLLENLSSKRLKKAGISQSFTANKQLSEIQEAEYVQEKEDMGEYIIQMSLEERLEACPHWYNPDEFGEFNSMVFDPLEDAFQSFLQRGLAPFLAGRPAHTSQVDLLHILAMAIHPQPPEQPIQQTASKLEEEESKSWDKAKRLMTNWTAASFRVNYRHRLEIVRLVTDCLVVPTQNKTRAFFDAPLFDGALPHLRAALCAFGMASIHPMDEHIAACGLVSLAVQSGIDYVVNEEWNRLTHKMVDDRTNYPSCPHCRCGNKQYPRKPSAVPCYNAAFSLVDDDNRDSFCPHRARGRLLQSFVTRYNEARFFADEEFLQFALGSLTDAIEMQVDLWTHEKDDRADKNKASGDADSAMGIDIVPATTQPTCVLASLLSSAKCLFYFFLPIKLGKKEIDSQDEEEESEESYRRDILVSSGIQLLHHWDSTIVKEACTMLLVAFSYADQMWGDYVSAVFASLKMSVELDSKNRSDDSRLLPIAGLVSAFSHRSMSFATSFMQFLLKMKDEQKIGALELYRLVAAVATACPSVAEQNRVELENCLKTAKSKEVSEQIIASLLPCRKARFFAREDVAESKLSSLIFDSKLDNWQQYQIARHSMIYGNFSLAKTLYDDLALSAASEKSYVWLLALQQVCEGEAAIAMDAAQALREGSSCLTMAICTLRSLPSMVEHEGGSDFSCDFQIGFLDLRISLLDLLTAARQLTREMRLMGNGPKKYTRPHLHLRNIVRELFGLCQRYLTFYKQNGLFICQQSRSVIRTISSLCNFIGKALERVFHESLPEKAEKDSPSDSKSTPGGSHEPLVQLMKQLESLALNDMDPSVEAKIRAAVLLEIIDGILKAPFPFPKSVTMTKTIPRSEVHVTWDPKMHEHVESLNIRTDGRISLLVSGIIEKSLLTRVSVPFNIILLWYTLTPKGKAKKEKKKAAEIADPKSTTLNVLLNPPPIATSLSSSGSFFMKVTNQALPEEGRYEIDFRLGCRDLRGGEWELPMLIPQKLTVELRKKA</sequence>
<protein>
    <recommendedName>
        <fullName evidence="2">Integrator complex subunit 7 helical bundle domain-containing protein</fullName>
    </recommendedName>
</protein>
<dbReference type="Pfam" id="PF24437">
    <property type="entry name" value="INTS7_HB"/>
    <property type="match status" value="1"/>
</dbReference>
<proteinExistence type="predicted"/>
<reference evidence="3" key="1">
    <citation type="journal article" date="2021" name="Sci. Rep.">
        <title>Diploid genomic architecture of Nitzschia inconspicua, an elite biomass production diatom.</title>
        <authorList>
            <person name="Oliver A."/>
            <person name="Podell S."/>
            <person name="Pinowska A."/>
            <person name="Traller J.C."/>
            <person name="Smith S.R."/>
            <person name="McClure R."/>
            <person name="Beliaev A."/>
            <person name="Bohutskyi P."/>
            <person name="Hill E.A."/>
            <person name="Rabines A."/>
            <person name="Zheng H."/>
            <person name="Allen L.Z."/>
            <person name="Kuo A."/>
            <person name="Grigoriev I.V."/>
            <person name="Allen A.E."/>
            <person name="Hazlebeck D."/>
            <person name="Allen E.E."/>
        </authorList>
    </citation>
    <scope>NUCLEOTIDE SEQUENCE</scope>
    <source>
        <strain evidence="3">Hildebrandi</strain>
    </source>
</reference>
<evidence type="ECO:0000259" key="2">
    <source>
        <dbReference type="Pfam" id="PF24437"/>
    </source>
</evidence>
<feature type="compositionally biased region" description="Polar residues" evidence="1">
    <location>
        <begin position="47"/>
        <end position="74"/>
    </location>
</feature>
<dbReference type="Proteomes" id="UP000693970">
    <property type="component" value="Unassembled WGS sequence"/>
</dbReference>
<organism evidence="3 4">
    <name type="scientific">Nitzschia inconspicua</name>
    <dbReference type="NCBI Taxonomy" id="303405"/>
    <lineage>
        <taxon>Eukaryota</taxon>
        <taxon>Sar</taxon>
        <taxon>Stramenopiles</taxon>
        <taxon>Ochrophyta</taxon>
        <taxon>Bacillariophyta</taxon>
        <taxon>Bacillariophyceae</taxon>
        <taxon>Bacillariophycidae</taxon>
        <taxon>Bacillariales</taxon>
        <taxon>Bacillariaceae</taxon>
        <taxon>Nitzschia</taxon>
    </lineage>
</organism>
<dbReference type="PANTHER" id="PTHR13322">
    <property type="entry name" value="C1ORF73 PROTEIN"/>
    <property type="match status" value="1"/>
</dbReference>